<protein>
    <submittedName>
        <fullName evidence="1">3866_t:CDS:1</fullName>
    </submittedName>
</protein>
<feature type="non-terminal residue" evidence="1">
    <location>
        <position position="237"/>
    </location>
</feature>
<gene>
    <name evidence="1" type="ORF">ACOLOM_LOCUS13147</name>
</gene>
<sequence>GDDQYQGDTSFAAGRFTTQAFETERSFEWGSERPPFDPNSPTSPTSPVSMSSRQEAAFRRTAPESRTPGGGLAPVHEGTAPGTNGGSGINTPAGIESLSLGAPLDEHAIAAPIPEGMSQDLGVGEYDVDREKEWKSFGAAGDAARGGHLQVDRDAHGAESSVPSNFLDFKDTRSGVSETSGEYNITPTPTLRNPRHMRMGNQRDHEKDLRPPTRTLQDRVVQNLEEAALYTHTPWEM</sequence>
<dbReference type="Proteomes" id="UP000789525">
    <property type="component" value="Unassembled WGS sequence"/>
</dbReference>
<comment type="caution">
    <text evidence="1">The sequence shown here is derived from an EMBL/GenBank/DDBJ whole genome shotgun (WGS) entry which is preliminary data.</text>
</comment>
<organism evidence="1 2">
    <name type="scientific">Acaulospora colombiana</name>
    <dbReference type="NCBI Taxonomy" id="27376"/>
    <lineage>
        <taxon>Eukaryota</taxon>
        <taxon>Fungi</taxon>
        <taxon>Fungi incertae sedis</taxon>
        <taxon>Mucoromycota</taxon>
        <taxon>Glomeromycotina</taxon>
        <taxon>Glomeromycetes</taxon>
        <taxon>Diversisporales</taxon>
        <taxon>Acaulosporaceae</taxon>
        <taxon>Acaulospora</taxon>
    </lineage>
</organism>
<feature type="non-terminal residue" evidence="1">
    <location>
        <position position="1"/>
    </location>
</feature>
<name>A0ACA9QSC0_9GLOM</name>
<keyword evidence="2" id="KW-1185">Reference proteome</keyword>
<evidence type="ECO:0000313" key="1">
    <source>
        <dbReference type="EMBL" id="CAG8759893.1"/>
    </source>
</evidence>
<accession>A0ACA9QSC0</accession>
<dbReference type="EMBL" id="CAJVPT010058164">
    <property type="protein sequence ID" value="CAG8759893.1"/>
    <property type="molecule type" value="Genomic_DNA"/>
</dbReference>
<evidence type="ECO:0000313" key="2">
    <source>
        <dbReference type="Proteomes" id="UP000789525"/>
    </source>
</evidence>
<reference evidence="1" key="1">
    <citation type="submission" date="2021-06" db="EMBL/GenBank/DDBJ databases">
        <authorList>
            <person name="Kallberg Y."/>
            <person name="Tangrot J."/>
            <person name="Rosling A."/>
        </authorList>
    </citation>
    <scope>NUCLEOTIDE SEQUENCE</scope>
    <source>
        <strain evidence="1">CL356</strain>
    </source>
</reference>
<proteinExistence type="predicted"/>